<name>W6U9C9_ECHGR</name>
<dbReference type="KEGG" id="egl:EGR_07160"/>
<accession>W6U9C9</accession>
<proteinExistence type="predicted"/>
<evidence type="ECO:0000313" key="2">
    <source>
        <dbReference type="Proteomes" id="UP000019149"/>
    </source>
</evidence>
<protein>
    <submittedName>
        <fullName evidence="1">Uncharacterized protein</fullName>
    </submittedName>
</protein>
<keyword evidence="2" id="KW-1185">Reference proteome</keyword>
<gene>
    <name evidence="1" type="ORF">EGR_07160</name>
</gene>
<dbReference type="RefSeq" id="XP_024349164.1">
    <property type="nucleotide sequence ID" value="XM_024496409.1"/>
</dbReference>
<dbReference type="Proteomes" id="UP000019149">
    <property type="component" value="Unassembled WGS sequence"/>
</dbReference>
<reference evidence="1 2" key="1">
    <citation type="journal article" date="2013" name="Nat. Genet.">
        <title>The genome of the hydatid tapeworm Echinococcus granulosus.</title>
        <authorList>
            <person name="Zheng H."/>
            <person name="Zhang W."/>
            <person name="Zhang L."/>
            <person name="Zhang Z."/>
            <person name="Li J."/>
            <person name="Lu G."/>
            <person name="Zhu Y."/>
            <person name="Wang Y."/>
            <person name="Huang Y."/>
            <person name="Liu J."/>
            <person name="Kang H."/>
            <person name="Chen J."/>
            <person name="Wang L."/>
            <person name="Chen A."/>
            <person name="Yu S."/>
            <person name="Gao Z."/>
            <person name="Jin L."/>
            <person name="Gu W."/>
            <person name="Wang Z."/>
            <person name="Zhao L."/>
            <person name="Shi B."/>
            <person name="Wen H."/>
            <person name="Lin R."/>
            <person name="Jones M.K."/>
            <person name="Brejova B."/>
            <person name="Vinar T."/>
            <person name="Zhao G."/>
            <person name="McManus D.P."/>
            <person name="Chen Z."/>
            <person name="Zhou Y."/>
            <person name="Wang S."/>
        </authorList>
    </citation>
    <scope>NUCLEOTIDE SEQUENCE [LARGE SCALE GENOMIC DNA]</scope>
</reference>
<comment type="caution">
    <text evidence="1">The sequence shown here is derived from an EMBL/GenBank/DDBJ whole genome shotgun (WGS) entry which is preliminary data.</text>
</comment>
<sequence>MSDETQSHGACVKDFLSARSSLGTAAAFLLLQRRLEALHFYIIITPLIEVS</sequence>
<evidence type="ECO:0000313" key="1">
    <source>
        <dbReference type="EMBL" id="EUB57968.1"/>
    </source>
</evidence>
<dbReference type="GeneID" id="36342875"/>
<dbReference type="CTD" id="36342875"/>
<organism evidence="1 2">
    <name type="scientific">Echinococcus granulosus</name>
    <name type="common">Hydatid tapeworm</name>
    <dbReference type="NCBI Taxonomy" id="6210"/>
    <lineage>
        <taxon>Eukaryota</taxon>
        <taxon>Metazoa</taxon>
        <taxon>Spiralia</taxon>
        <taxon>Lophotrochozoa</taxon>
        <taxon>Platyhelminthes</taxon>
        <taxon>Cestoda</taxon>
        <taxon>Eucestoda</taxon>
        <taxon>Cyclophyllidea</taxon>
        <taxon>Taeniidae</taxon>
        <taxon>Echinococcus</taxon>
        <taxon>Echinococcus granulosus group</taxon>
    </lineage>
</organism>
<dbReference type="EMBL" id="APAU02000071">
    <property type="protein sequence ID" value="EUB57968.1"/>
    <property type="molecule type" value="Genomic_DNA"/>
</dbReference>
<dbReference type="AlphaFoldDB" id="W6U9C9"/>